<dbReference type="HOGENOM" id="CLU_2812834_0_0_1"/>
<accession>B0DUN8</accession>
<evidence type="ECO:0000313" key="2">
    <source>
        <dbReference type="Proteomes" id="UP000001194"/>
    </source>
</evidence>
<dbReference type="InParanoid" id="B0DUN8"/>
<dbReference type="GeneID" id="6083320"/>
<proteinExistence type="predicted"/>
<keyword evidence="2" id="KW-1185">Reference proteome</keyword>
<dbReference type="Proteomes" id="UP000001194">
    <property type="component" value="Unassembled WGS sequence"/>
</dbReference>
<dbReference type="EMBL" id="DS547137">
    <property type="protein sequence ID" value="EDR01573.1"/>
    <property type="molecule type" value="Genomic_DNA"/>
</dbReference>
<dbReference type="KEGG" id="lbc:LACBIDRAFT_310597"/>
<dbReference type="AlphaFoldDB" id="B0DUN8"/>
<name>B0DUN8_LACBS</name>
<sequence>MSYILLFSSTHAKTRIKTRRKKITSSQVNIVLEIDSPLDREPCDAQDFSAHDAQCHFLFDSHSRRHS</sequence>
<protein>
    <submittedName>
        <fullName evidence="1">Predicted protein</fullName>
    </submittedName>
</protein>
<reference evidence="1 2" key="1">
    <citation type="journal article" date="2008" name="Nature">
        <title>The genome of Laccaria bicolor provides insights into mycorrhizal symbiosis.</title>
        <authorList>
            <person name="Martin F."/>
            <person name="Aerts A."/>
            <person name="Ahren D."/>
            <person name="Brun A."/>
            <person name="Danchin E.G.J."/>
            <person name="Duchaussoy F."/>
            <person name="Gibon J."/>
            <person name="Kohler A."/>
            <person name="Lindquist E."/>
            <person name="Pereda V."/>
            <person name="Salamov A."/>
            <person name="Shapiro H.J."/>
            <person name="Wuyts J."/>
            <person name="Blaudez D."/>
            <person name="Buee M."/>
            <person name="Brokstein P."/>
            <person name="Canbaeck B."/>
            <person name="Cohen D."/>
            <person name="Courty P.E."/>
            <person name="Coutinho P.M."/>
            <person name="Delaruelle C."/>
            <person name="Detter J.C."/>
            <person name="Deveau A."/>
            <person name="DiFazio S."/>
            <person name="Duplessis S."/>
            <person name="Fraissinet-Tachet L."/>
            <person name="Lucic E."/>
            <person name="Frey-Klett P."/>
            <person name="Fourrey C."/>
            <person name="Feussner I."/>
            <person name="Gay G."/>
            <person name="Grimwood J."/>
            <person name="Hoegger P.J."/>
            <person name="Jain P."/>
            <person name="Kilaru S."/>
            <person name="Labbe J."/>
            <person name="Lin Y.C."/>
            <person name="Legue V."/>
            <person name="Le Tacon F."/>
            <person name="Marmeisse R."/>
            <person name="Melayah D."/>
            <person name="Montanini B."/>
            <person name="Muratet M."/>
            <person name="Nehls U."/>
            <person name="Niculita-Hirzel H."/>
            <person name="Oudot-Le Secq M.P."/>
            <person name="Peter M."/>
            <person name="Quesneville H."/>
            <person name="Rajashekar B."/>
            <person name="Reich M."/>
            <person name="Rouhier N."/>
            <person name="Schmutz J."/>
            <person name="Yin T."/>
            <person name="Chalot M."/>
            <person name="Henrissat B."/>
            <person name="Kuees U."/>
            <person name="Lucas S."/>
            <person name="Van de Peer Y."/>
            <person name="Podila G.K."/>
            <person name="Polle A."/>
            <person name="Pukkila P.J."/>
            <person name="Richardson P.M."/>
            <person name="Rouze P."/>
            <person name="Sanders I.R."/>
            <person name="Stajich J.E."/>
            <person name="Tunlid A."/>
            <person name="Tuskan G."/>
            <person name="Grigoriev I.V."/>
        </authorList>
    </citation>
    <scope>NUCLEOTIDE SEQUENCE [LARGE SCALE GENOMIC DNA]</scope>
    <source>
        <strain evidence="2">S238N-H82 / ATCC MYA-4686</strain>
    </source>
</reference>
<evidence type="ECO:0000313" key="1">
    <source>
        <dbReference type="EMBL" id="EDR01573.1"/>
    </source>
</evidence>
<gene>
    <name evidence="1" type="ORF">LACBIDRAFT_310597</name>
</gene>
<organism evidence="2">
    <name type="scientific">Laccaria bicolor (strain S238N-H82 / ATCC MYA-4686)</name>
    <name type="common">Bicoloured deceiver</name>
    <name type="synonym">Laccaria laccata var. bicolor</name>
    <dbReference type="NCBI Taxonomy" id="486041"/>
    <lineage>
        <taxon>Eukaryota</taxon>
        <taxon>Fungi</taxon>
        <taxon>Dikarya</taxon>
        <taxon>Basidiomycota</taxon>
        <taxon>Agaricomycotina</taxon>
        <taxon>Agaricomycetes</taxon>
        <taxon>Agaricomycetidae</taxon>
        <taxon>Agaricales</taxon>
        <taxon>Agaricineae</taxon>
        <taxon>Hydnangiaceae</taxon>
        <taxon>Laccaria</taxon>
    </lineage>
</organism>
<dbReference type="RefSeq" id="XP_001887649.1">
    <property type="nucleotide sequence ID" value="XM_001887614.1"/>
</dbReference>